<feature type="transmembrane region" description="Helical" evidence="6">
    <location>
        <begin position="183"/>
        <end position="205"/>
    </location>
</feature>
<evidence type="ECO:0000256" key="5">
    <source>
        <dbReference type="ARBA" id="ARBA00023136"/>
    </source>
</evidence>
<accession>A0ABU5GV10</accession>
<organism evidence="7 8">
    <name type="scientific">Hyalangium rubrum</name>
    <dbReference type="NCBI Taxonomy" id="3103134"/>
    <lineage>
        <taxon>Bacteria</taxon>
        <taxon>Pseudomonadati</taxon>
        <taxon>Myxococcota</taxon>
        <taxon>Myxococcia</taxon>
        <taxon>Myxococcales</taxon>
        <taxon>Cystobacterineae</taxon>
        <taxon>Archangiaceae</taxon>
        <taxon>Hyalangium</taxon>
    </lineage>
</organism>
<keyword evidence="5 6" id="KW-0472">Membrane</keyword>
<name>A0ABU5GV10_9BACT</name>
<keyword evidence="8" id="KW-1185">Reference proteome</keyword>
<comment type="subcellular location">
    <subcellularLocation>
        <location evidence="1">Membrane</location>
        <topology evidence="1">Multi-pass membrane protein</topology>
    </subcellularLocation>
</comment>
<protein>
    <submittedName>
        <fullName evidence="7">Ceramidase domain-containing protein</fullName>
    </submittedName>
</protein>
<dbReference type="EMBL" id="JAXIVS010000001">
    <property type="protein sequence ID" value="MDY7224936.1"/>
    <property type="molecule type" value="Genomic_DNA"/>
</dbReference>
<dbReference type="RefSeq" id="WP_321543662.1">
    <property type="nucleotide sequence ID" value="NZ_JAXIVS010000001.1"/>
</dbReference>
<evidence type="ECO:0000256" key="4">
    <source>
        <dbReference type="ARBA" id="ARBA00022989"/>
    </source>
</evidence>
<evidence type="ECO:0000256" key="3">
    <source>
        <dbReference type="ARBA" id="ARBA00022801"/>
    </source>
</evidence>
<evidence type="ECO:0000313" key="8">
    <source>
        <dbReference type="Proteomes" id="UP001291309"/>
    </source>
</evidence>
<keyword evidence="4 6" id="KW-1133">Transmembrane helix</keyword>
<feature type="transmembrane region" description="Helical" evidence="6">
    <location>
        <begin position="70"/>
        <end position="88"/>
    </location>
</feature>
<evidence type="ECO:0000313" key="7">
    <source>
        <dbReference type="EMBL" id="MDY7224936.1"/>
    </source>
</evidence>
<comment type="caution">
    <text evidence="7">The sequence shown here is derived from an EMBL/GenBank/DDBJ whole genome shotgun (WGS) entry which is preliminary data.</text>
</comment>
<gene>
    <name evidence="7" type="ORF">SYV04_01020</name>
</gene>
<sequence>MGSMPIGAKLMGPGCPWWDMRVAWGEPNIKWCEATLCTWVNEPANAWSNLAYFAVALWCWRHWLLTRSRAMGRFAWVTLLVGMLSFAYHATNNFGTQLLDFVGMYVLVFLLVAVNLHRLGVLRKEQVGRVHWGLTVGATLLVPVMKQVHVPYQLVILFAVLVIVGTELRLARQEKHREVSRDFRWAVGLLAVGAACLVMDLTRVWCDPDNHWLQGHAAWHVWSALALLFAARHYSRLMERSGREEAREGGP</sequence>
<evidence type="ECO:0000256" key="6">
    <source>
        <dbReference type="SAM" id="Phobius"/>
    </source>
</evidence>
<feature type="transmembrane region" description="Helical" evidence="6">
    <location>
        <begin position="94"/>
        <end position="116"/>
    </location>
</feature>
<feature type="transmembrane region" description="Helical" evidence="6">
    <location>
        <begin position="128"/>
        <end position="145"/>
    </location>
</feature>
<keyword evidence="2 6" id="KW-0812">Transmembrane</keyword>
<evidence type="ECO:0000256" key="1">
    <source>
        <dbReference type="ARBA" id="ARBA00004141"/>
    </source>
</evidence>
<feature type="transmembrane region" description="Helical" evidence="6">
    <location>
        <begin position="217"/>
        <end position="234"/>
    </location>
</feature>
<reference evidence="7 8" key="1">
    <citation type="submission" date="2023-12" db="EMBL/GenBank/DDBJ databases">
        <title>the genome sequence of Hyalangium sp. s54d21.</title>
        <authorList>
            <person name="Zhang X."/>
        </authorList>
    </citation>
    <scope>NUCLEOTIDE SEQUENCE [LARGE SCALE GENOMIC DNA]</scope>
    <source>
        <strain evidence="8">s54d21</strain>
    </source>
</reference>
<keyword evidence="3" id="KW-0378">Hydrolase</keyword>
<dbReference type="Proteomes" id="UP001291309">
    <property type="component" value="Unassembled WGS sequence"/>
</dbReference>
<feature type="transmembrane region" description="Helical" evidence="6">
    <location>
        <begin position="151"/>
        <end position="171"/>
    </location>
</feature>
<evidence type="ECO:0000256" key="2">
    <source>
        <dbReference type="ARBA" id="ARBA00022692"/>
    </source>
</evidence>
<dbReference type="InterPro" id="IPR008901">
    <property type="entry name" value="ACER"/>
</dbReference>
<proteinExistence type="predicted"/>
<dbReference type="Pfam" id="PF05875">
    <property type="entry name" value="Ceramidase"/>
    <property type="match status" value="1"/>
</dbReference>